<accession>A0A8J3WP92</accession>
<dbReference type="AlphaFoldDB" id="A0A8J3WP92"/>
<protein>
    <submittedName>
        <fullName evidence="1">Uncharacterized protein</fullName>
    </submittedName>
</protein>
<evidence type="ECO:0000313" key="2">
    <source>
        <dbReference type="Proteomes" id="UP000619788"/>
    </source>
</evidence>
<gene>
    <name evidence="1" type="ORF">Psi01_60020</name>
</gene>
<dbReference type="Proteomes" id="UP000619788">
    <property type="component" value="Unassembled WGS sequence"/>
</dbReference>
<proteinExistence type="predicted"/>
<reference evidence="1 2" key="1">
    <citation type="submission" date="2021-01" db="EMBL/GenBank/DDBJ databases">
        <title>Whole genome shotgun sequence of Planobispora siamensis NBRC 107568.</title>
        <authorList>
            <person name="Komaki H."/>
            <person name="Tamura T."/>
        </authorList>
    </citation>
    <scope>NUCLEOTIDE SEQUENCE [LARGE SCALE GENOMIC DNA]</scope>
    <source>
        <strain evidence="1 2">NBRC 107568</strain>
    </source>
</reference>
<evidence type="ECO:0000313" key="1">
    <source>
        <dbReference type="EMBL" id="GIH95372.1"/>
    </source>
</evidence>
<comment type="caution">
    <text evidence="1">The sequence shown here is derived from an EMBL/GenBank/DDBJ whole genome shotgun (WGS) entry which is preliminary data.</text>
</comment>
<name>A0A8J3WP92_9ACTN</name>
<sequence length="127" mass="14305">MTIIWKPFLLCDGPGCWQHLEGNGGDSGAHMRKRAVADGWAYRYGLLFCPSVEQVAQDLSGQETRRWTDLGCTTTVLSYHRPLFIGGPGTGYTADCVCRGLPVQRFRYRRDAVQHWLGHVPDQGPRR</sequence>
<dbReference type="EMBL" id="BOOJ01000052">
    <property type="protein sequence ID" value="GIH95372.1"/>
    <property type="molecule type" value="Genomic_DNA"/>
</dbReference>
<keyword evidence="2" id="KW-1185">Reference proteome</keyword>
<organism evidence="1 2">
    <name type="scientific">Planobispora siamensis</name>
    <dbReference type="NCBI Taxonomy" id="936338"/>
    <lineage>
        <taxon>Bacteria</taxon>
        <taxon>Bacillati</taxon>
        <taxon>Actinomycetota</taxon>
        <taxon>Actinomycetes</taxon>
        <taxon>Streptosporangiales</taxon>
        <taxon>Streptosporangiaceae</taxon>
        <taxon>Planobispora</taxon>
    </lineage>
</organism>
<dbReference type="RefSeq" id="WP_204067468.1">
    <property type="nucleotide sequence ID" value="NZ_BOOJ01000052.1"/>
</dbReference>